<comment type="pathway">
    <text evidence="7">Carbohydrate degradation; 2-deoxy-D-ribose 1-phosphate degradation; D-glyceraldehyde 3-phosphate and acetaldehyde from 2-deoxy-alpha-D-ribose 1-phosphate: step 2/2.</text>
</comment>
<sequence>MTDAALEVFPTPGHFTRIIDSTMLKPEASENDYLEFFREVADAKFRCAFVPLYYVAMARLELATSGVIPGAPIGFPFGFVSTDAKKNEAVLALQYGARELDMVMNISALRSRRFDRVSEDIAAVVAMARRFDAGRGEGHVVVKVILETGYLTDEQMRRAAGLAIEAGADAVKTSTGFGPRGASVEDIALLREAVGPGFGVKASGGIRRLADVVAMVKAGASRIGTSSAIEILQEYLGLYNWK</sequence>
<dbReference type="EMBL" id="MELK01000019">
    <property type="protein sequence ID" value="OFW58929.1"/>
    <property type="molecule type" value="Genomic_DNA"/>
</dbReference>
<dbReference type="AlphaFoldDB" id="A0A1F2WQ19"/>
<dbReference type="Proteomes" id="UP000177876">
    <property type="component" value="Unassembled WGS sequence"/>
</dbReference>
<dbReference type="STRING" id="1797197.A2Y75_00095"/>
<name>A0A1F2WQ19_9ACTN</name>
<dbReference type="PIRSF" id="PIRSF001357">
    <property type="entry name" value="DeoC"/>
    <property type="match status" value="1"/>
</dbReference>
<proteinExistence type="inferred from homology"/>
<reference evidence="8 9" key="1">
    <citation type="journal article" date="2016" name="Nat. Commun.">
        <title>Thousands of microbial genomes shed light on interconnected biogeochemical processes in an aquifer system.</title>
        <authorList>
            <person name="Anantharaman K."/>
            <person name="Brown C.T."/>
            <person name="Hug L.A."/>
            <person name="Sharon I."/>
            <person name="Castelle C.J."/>
            <person name="Probst A.J."/>
            <person name="Thomas B.C."/>
            <person name="Singh A."/>
            <person name="Wilkins M.J."/>
            <person name="Karaoz U."/>
            <person name="Brodie E.L."/>
            <person name="Williams K.H."/>
            <person name="Hubbard S.S."/>
            <person name="Banfield J.F."/>
        </authorList>
    </citation>
    <scope>NUCLEOTIDE SEQUENCE [LARGE SCALE GENOMIC DNA]</scope>
</reference>
<dbReference type="InterPro" id="IPR013785">
    <property type="entry name" value="Aldolase_TIM"/>
</dbReference>
<dbReference type="PANTHER" id="PTHR10889:SF1">
    <property type="entry name" value="DEOXYRIBOSE-PHOSPHATE ALDOLASE"/>
    <property type="match status" value="1"/>
</dbReference>
<evidence type="ECO:0000313" key="9">
    <source>
        <dbReference type="Proteomes" id="UP000177876"/>
    </source>
</evidence>
<keyword evidence="4 7" id="KW-0704">Schiff base</keyword>
<dbReference type="InterPro" id="IPR002915">
    <property type="entry name" value="DeoC/FbaB/LacD_aldolase"/>
</dbReference>
<evidence type="ECO:0000256" key="6">
    <source>
        <dbReference type="ARBA" id="ARBA00056337"/>
    </source>
</evidence>
<comment type="function">
    <text evidence="6 7">Catalyzes a reversible aldol reaction between acetaldehyde and D-glyceraldehyde 3-phosphate to generate 2-deoxy-D-ribose 5-phosphate.</text>
</comment>
<comment type="subcellular location">
    <subcellularLocation>
        <location evidence="7">Cytoplasm</location>
    </subcellularLocation>
</comment>
<evidence type="ECO:0000256" key="2">
    <source>
        <dbReference type="ARBA" id="ARBA00022490"/>
    </source>
</evidence>
<feature type="active site" description="Proton donor/acceptor" evidence="7">
    <location>
        <position position="101"/>
    </location>
</feature>
<dbReference type="CDD" id="cd00959">
    <property type="entry name" value="DeoC"/>
    <property type="match status" value="1"/>
</dbReference>
<evidence type="ECO:0000256" key="1">
    <source>
        <dbReference type="ARBA" id="ARBA00010936"/>
    </source>
</evidence>
<evidence type="ECO:0000256" key="7">
    <source>
        <dbReference type="HAMAP-Rule" id="MF_00114"/>
    </source>
</evidence>
<dbReference type="GO" id="GO:0004139">
    <property type="term" value="F:deoxyribose-phosphate aldolase activity"/>
    <property type="evidence" value="ECO:0007669"/>
    <property type="project" value="UniProtKB-UniRule"/>
</dbReference>
<dbReference type="GO" id="GO:0016052">
    <property type="term" value="P:carbohydrate catabolic process"/>
    <property type="evidence" value="ECO:0007669"/>
    <property type="project" value="TreeGrafter"/>
</dbReference>
<comment type="catalytic activity">
    <reaction evidence="5 7">
        <text>2-deoxy-D-ribose 5-phosphate = D-glyceraldehyde 3-phosphate + acetaldehyde</text>
        <dbReference type="Rhea" id="RHEA:12821"/>
        <dbReference type="ChEBI" id="CHEBI:15343"/>
        <dbReference type="ChEBI" id="CHEBI:59776"/>
        <dbReference type="ChEBI" id="CHEBI:62877"/>
        <dbReference type="EC" id="4.1.2.4"/>
    </reaction>
</comment>
<dbReference type="Pfam" id="PF01791">
    <property type="entry name" value="DeoC"/>
    <property type="match status" value="1"/>
</dbReference>
<comment type="caution">
    <text evidence="8">The sequence shown here is derived from an EMBL/GenBank/DDBJ whole genome shotgun (WGS) entry which is preliminary data.</text>
</comment>
<organism evidence="8 9">
    <name type="scientific">Candidatus Solincola sediminis</name>
    <dbReference type="NCBI Taxonomy" id="1797199"/>
    <lineage>
        <taxon>Bacteria</taxon>
        <taxon>Bacillati</taxon>
        <taxon>Actinomycetota</taxon>
        <taxon>Candidatus Geothermincolia</taxon>
        <taxon>Candidatus Geothermincolales</taxon>
        <taxon>Candidatus Geothermincolaceae</taxon>
        <taxon>Candidatus Solincola</taxon>
    </lineage>
</organism>
<protein>
    <recommendedName>
        <fullName evidence="7">Deoxyribose-phosphate aldolase</fullName>
        <shortName evidence="7">DERA</shortName>
        <ecNumber evidence="7">4.1.2.4</ecNumber>
    </recommendedName>
    <alternativeName>
        <fullName evidence="7">2-deoxy-D-ribose 5-phosphate aldolase</fullName>
    </alternativeName>
    <alternativeName>
        <fullName evidence="7">Phosphodeoxyriboaldolase</fullName>
        <shortName evidence="7">Deoxyriboaldolase</shortName>
    </alternativeName>
</protein>
<evidence type="ECO:0000256" key="4">
    <source>
        <dbReference type="ARBA" id="ARBA00023270"/>
    </source>
</evidence>
<dbReference type="UniPathway" id="UPA00002">
    <property type="reaction ID" value="UER00468"/>
</dbReference>
<dbReference type="FunFam" id="3.20.20.70:FF:000044">
    <property type="entry name" value="Deoxyribose-phosphate aldolase"/>
    <property type="match status" value="1"/>
</dbReference>
<comment type="similarity">
    <text evidence="1 7">Belongs to the DeoC/FbaB aldolase family. DeoC type 1 subfamily.</text>
</comment>
<dbReference type="GO" id="GO:0009264">
    <property type="term" value="P:deoxyribonucleotide catabolic process"/>
    <property type="evidence" value="ECO:0007669"/>
    <property type="project" value="UniProtKB-UniRule"/>
</dbReference>
<dbReference type="PANTHER" id="PTHR10889">
    <property type="entry name" value="DEOXYRIBOSE-PHOSPHATE ALDOLASE"/>
    <property type="match status" value="1"/>
</dbReference>
<evidence type="ECO:0000313" key="8">
    <source>
        <dbReference type="EMBL" id="OFW58929.1"/>
    </source>
</evidence>
<gene>
    <name evidence="7" type="primary">deoC</name>
    <name evidence="8" type="ORF">A2Y75_00095</name>
</gene>
<dbReference type="HAMAP" id="MF_00114">
    <property type="entry name" value="DeoC_type1"/>
    <property type="match status" value="1"/>
</dbReference>
<dbReference type="GO" id="GO:0006018">
    <property type="term" value="P:2-deoxyribose 1-phosphate catabolic process"/>
    <property type="evidence" value="ECO:0007669"/>
    <property type="project" value="UniProtKB-UniRule"/>
</dbReference>
<dbReference type="NCBIfam" id="TIGR00126">
    <property type="entry name" value="deoC"/>
    <property type="match status" value="1"/>
</dbReference>
<feature type="active site" description="Schiff-base intermediate with acetaldehyde" evidence="7">
    <location>
        <position position="172"/>
    </location>
</feature>
<dbReference type="EC" id="4.1.2.4" evidence="7"/>
<dbReference type="InterPro" id="IPR011343">
    <property type="entry name" value="DeoC"/>
</dbReference>
<accession>A0A1F2WQ19</accession>
<keyword evidence="3 7" id="KW-0456">Lyase</keyword>
<evidence type="ECO:0000256" key="3">
    <source>
        <dbReference type="ARBA" id="ARBA00023239"/>
    </source>
</evidence>
<dbReference type="SMART" id="SM01133">
    <property type="entry name" value="DeoC"/>
    <property type="match status" value="1"/>
</dbReference>
<evidence type="ECO:0000256" key="5">
    <source>
        <dbReference type="ARBA" id="ARBA00048791"/>
    </source>
</evidence>
<dbReference type="SUPFAM" id="SSF51569">
    <property type="entry name" value="Aldolase"/>
    <property type="match status" value="1"/>
</dbReference>
<dbReference type="GO" id="GO:0005737">
    <property type="term" value="C:cytoplasm"/>
    <property type="evidence" value="ECO:0007669"/>
    <property type="project" value="UniProtKB-SubCell"/>
</dbReference>
<keyword evidence="2 7" id="KW-0963">Cytoplasm</keyword>
<dbReference type="InterPro" id="IPR028581">
    <property type="entry name" value="DeoC_typeI"/>
</dbReference>
<dbReference type="Gene3D" id="3.20.20.70">
    <property type="entry name" value="Aldolase class I"/>
    <property type="match status" value="1"/>
</dbReference>
<feature type="active site" description="Proton donor/acceptor" evidence="7">
    <location>
        <position position="201"/>
    </location>
</feature>